<dbReference type="GO" id="GO:0034045">
    <property type="term" value="C:phagophore assembly site membrane"/>
    <property type="evidence" value="ECO:0007669"/>
    <property type="project" value="UniProtKB-SubCell"/>
</dbReference>
<sequence>MQVRGETHGGTGMAAEDREILTTLWEGKIPVQIELAAEDNISFGRTDPLFLLIPRVSYLPLFADRIRKHFEKCLTSSVEEAGNASSSRSEDLWLESNTFRVPLKWHVPVGVLFDLFGQEKVPWELTARFSNFPSNVVMRFPSKEAVESVFLYTVKEAAAIKQMTAVMSKMQRQEHSQLWLGLINDRFDQFWSVNRQLMRRSEEDSAKPVPIRAHDTNGRTFQKLIPGHVTFGDALEALGIRDRDVIVQGIQVSYEIPLSWMGCNLSYPDNFIHVSIRN</sequence>
<dbReference type="Pfam" id="PF20638">
    <property type="entry name" value="ATG5_UblA"/>
    <property type="match status" value="1"/>
</dbReference>
<dbReference type="GO" id="GO:0044233">
    <property type="term" value="C:mitochondria-associated endoplasmic reticulum membrane contact site"/>
    <property type="evidence" value="ECO:0007669"/>
    <property type="project" value="TreeGrafter"/>
</dbReference>
<reference evidence="10" key="1">
    <citation type="submission" date="2020-11" db="EMBL/GenBank/DDBJ databases">
        <authorList>
            <person name="Tran Van P."/>
        </authorList>
    </citation>
    <scope>NUCLEOTIDE SEQUENCE</scope>
</reference>
<evidence type="ECO:0000256" key="4">
    <source>
        <dbReference type="ARBA" id="ARBA00022843"/>
    </source>
</evidence>
<dbReference type="Pfam" id="PF04106">
    <property type="entry name" value="ATG5_UblB"/>
    <property type="match status" value="1"/>
</dbReference>
<comment type="similarity">
    <text evidence="2 6">Belongs to the ATG5 family.</text>
</comment>
<dbReference type="InterPro" id="IPR042526">
    <property type="entry name" value="Atg5_HR"/>
</dbReference>
<dbReference type="Pfam" id="PF20637">
    <property type="entry name" value="ATG5_HBR"/>
    <property type="match status" value="1"/>
</dbReference>
<dbReference type="GO" id="GO:0007033">
    <property type="term" value="P:vacuole organization"/>
    <property type="evidence" value="ECO:0007669"/>
    <property type="project" value="UniProtKB-ARBA"/>
</dbReference>
<feature type="domain" description="Autophagy protein ATG5 UblA" evidence="9">
    <location>
        <begin position="24"/>
        <end position="129"/>
    </location>
</feature>
<dbReference type="GO" id="GO:0000422">
    <property type="term" value="P:autophagy of mitochondrion"/>
    <property type="evidence" value="ECO:0007669"/>
    <property type="project" value="TreeGrafter"/>
</dbReference>
<dbReference type="InterPro" id="IPR007239">
    <property type="entry name" value="Atg5"/>
</dbReference>
<keyword evidence="3 6" id="KW-1017">Isopeptide bond</keyword>
<evidence type="ECO:0000256" key="1">
    <source>
        <dbReference type="ARBA" id="ARBA00004623"/>
    </source>
</evidence>
<dbReference type="GO" id="GO:0019776">
    <property type="term" value="F:Atg8-family ligase activity"/>
    <property type="evidence" value="ECO:0007669"/>
    <property type="project" value="TreeGrafter"/>
</dbReference>
<dbReference type="Gene3D" id="3.10.20.90">
    <property type="entry name" value="Phosphatidylinositol 3-kinase Catalytic Subunit, Chain A, domain 1"/>
    <property type="match status" value="1"/>
</dbReference>
<dbReference type="InterPro" id="IPR048940">
    <property type="entry name" value="ATG5_HBR"/>
</dbReference>
<comment type="function">
    <text evidence="6">Involved in autophagic vesicle formation.</text>
</comment>
<gene>
    <name evidence="10" type="ORF">CTOB1V02_LOCUS3450</name>
</gene>
<evidence type="ECO:0000259" key="9">
    <source>
        <dbReference type="Pfam" id="PF20638"/>
    </source>
</evidence>
<evidence type="ECO:0000256" key="6">
    <source>
        <dbReference type="RuleBase" id="RU361202"/>
    </source>
</evidence>
<keyword evidence="6" id="KW-0472">Membrane</keyword>
<keyword evidence="5 6" id="KW-0072">Autophagy</keyword>
<comment type="subunit">
    <text evidence="6">Conjugated with ATG12.</text>
</comment>
<evidence type="ECO:0000256" key="2">
    <source>
        <dbReference type="ARBA" id="ARBA00006910"/>
    </source>
</evidence>
<dbReference type="GO" id="GO:0005776">
    <property type="term" value="C:autophagosome"/>
    <property type="evidence" value="ECO:0007669"/>
    <property type="project" value="TreeGrafter"/>
</dbReference>
<dbReference type="GO" id="GO:0034274">
    <property type="term" value="C:Atg12-Atg5-Atg16 complex"/>
    <property type="evidence" value="ECO:0007669"/>
    <property type="project" value="TreeGrafter"/>
</dbReference>
<dbReference type="GO" id="GO:0061908">
    <property type="term" value="C:phagophore"/>
    <property type="evidence" value="ECO:0007669"/>
    <property type="project" value="TreeGrafter"/>
</dbReference>
<accession>A0A7R8ZIC3</accession>
<evidence type="ECO:0000256" key="3">
    <source>
        <dbReference type="ARBA" id="ARBA00022499"/>
    </source>
</evidence>
<dbReference type="Gene3D" id="1.10.246.190">
    <property type="entry name" value="Autophagy protein Apg5, helix rich domain"/>
    <property type="match status" value="1"/>
</dbReference>
<dbReference type="InterPro" id="IPR048318">
    <property type="entry name" value="ATG5_UblB"/>
</dbReference>
<dbReference type="AlphaFoldDB" id="A0A7R8ZIC3"/>
<comment type="subcellular location">
    <subcellularLocation>
        <location evidence="1 6">Preautophagosomal structure membrane</location>
        <topology evidence="1 6">Peripheral membrane protein</topology>
    </subcellularLocation>
</comment>
<dbReference type="GO" id="GO:0034727">
    <property type="term" value="P:piecemeal microautophagy of the nucleus"/>
    <property type="evidence" value="ECO:0007669"/>
    <property type="project" value="TreeGrafter"/>
</dbReference>
<dbReference type="PANTHER" id="PTHR13040">
    <property type="entry name" value="AUTOPHAGY PROTEIN 5"/>
    <property type="match status" value="1"/>
</dbReference>
<feature type="domain" description="Autophagy protein ATG5 UblB" evidence="7">
    <location>
        <begin position="209"/>
        <end position="276"/>
    </location>
</feature>
<keyword evidence="4 6" id="KW-0832">Ubl conjugation</keyword>
<feature type="domain" description="Autophagy protein ATG5 alpha-helical bundle region" evidence="8">
    <location>
        <begin position="144"/>
        <end position="199"/>
    </location>
</feature>
<name>A0A7R8ZIC3_9CRUS</name>
<dbReference type="PANTHER" id="PTHR13040:SF2">
    <property type="entry name" value="AUTOPHAGY PROTEIN 5"/>
    <property type="match status" value="1"/>
</dbReference>
<organism evidence="10">
    <name type="scientific">Cyprideis torosa</name>
    <dbReference type="NCBI Taxonomy" id="163714"/>
    <lineage>
        <taxon>Eukaryota</taxon>
        <taxon>Metazoa</taxon>
        <taxon>Ecdysozoa</taxon>
        <taxon>Arthropoda</taxon>
        <taxon>Crustacea</taxon>
        <taxon>Oligostraca</taxon>
        <taxon>Ostracoda</taxon>
        <taxon>Podocopa</taxon>
        <taxon>Podocopida</taxon>
        <taxon>Cytherocopina</taxon>
        <taxon>Cytheroidea</taxon>
        <taxon>Cytherideidae</taxon>
        <taxon>Cyprideis</taxon>
    </lineage>
</organism>
<evidence type="ECO:0000259" key="7">
    <source>
        <dbReference type="Pfam" id="PF04106"/>
    </source>
</evidence>
<dbReference type="InterPro" id="IPR042527">
    <property type="entry name" value="Atg5_UblA_dom_sf"/>
</dbReference>
<evidence type="ECO:0000256" key="5">
    <source>
        <dbReference type="ARBA" id="ARBA00023006"/>
    </source>
</evidence>
<evidence type="ECO:0000259" key="8">
    <source>
        <dbReference type="Pfam" id="PF20637"/>
    </source>
</evidence>
<dbReference type="OrthoDB" id="272162at2759"/>
<protein>
    <recommendedName>
        <fullName evidence="6">Autophagy protein 5</fullName>
    </recommendedName>
</protein>
<dbReference type="Gene3D" id="3.10.20.620">
    <property type="match status" value="1"/>
</dbReference>
<evidence type="ECO:0000313" key="10">
    <source>
        <dbReference type="EMBL" id="CAD7225512.1"/>
    </source>
</evidence>
<dbReference type="EMBL" id="OB660591">
    <property type="protein sequence ID" value="CAD7225512.1"/>
    <property type="molecule type" value="Genomic_DNA"/>
</dbReference>
<dbReference type="GO" id="GO:0006995">
    <property type="term" value="P:cellular response to nitrogen starvation"/>
    <property type="evidence" value="ECO:0007669"/>
    <property type="project" value="TreeGrafter"/>
</dbReference>
<proteinExistence type="inferred from homology"/>
<dbReference type="InterPro" id="IPR048939">
    <property type="entry name" value="ATG5_UblA"/>
</dbReference>